<dbReference type="EMBL" id="GBRH01190789">
    <property type="protein sequence ID" value="JAE07107.1"/>
    <property type="molecule type" value="Transcribed_RNA"/>
</dbReference>
<organism evidence="1">
    <name type="scientific">Arundo donax</name>
    <name type="common">Giant reed</name>
    <name type="synonym">Donax arundinaceus</name>
    <dbReference type="NCBI Taxonomy" id="35708"/>
    <lineage>
        <taxon>Eukaryota</taxon>
        <taxon>Viridiplantae</taxon>
        <taxon>Streptophyta</taxon>
        <taxon>Embryophyta</taxon>
        <taxon>Tracheophyta</taxon>
        <taxon>Spermatophyta</taxon>
        <taxon>Magnoliopsida</taxon>
        <taxon>Liliopsida</taxon>
        <taxon>Poales</taxon>
        <taxon>Poaceae</taxon>
        <taxon>PACMAD clade</taxon>
        <taxon>Arundinoideae</taxon>
        <taxon>Arundineae</taxon>
        <taxon>Arundo</taxon>
    </lineage>
</organism>
<evidence type="ECO:0000313" key="1">
    <source>
        <dbReference type="EMBL" id="JAE07107.1"/>
    </source>
</evidence>
<sequence>MWVKTFQHVHKSSRSEIKCSNKNITPYSENLKTSVFPKVYVAPNI</sequence>
<dbReference type="AlphaFoldDB" id="A0A0A9F485"/>
<proteinExistence type="predicted"/>
<protein>
    <submittedName>
        <fullName evidence="1">Uncharacterized protein</fullName>
    </submittedName>
</protein>
<accession>A0A0A9F485</accession>
<name>A0A0A9F485_ARUDO</name>
<reference evidence="1" key="1">
    <citation type="submission" date="2014-09" db="EMBL/GenBank/DDBJ databases">
        <authorList>
            <person name="Magalhaes I.L.F."/>
            <person name="Oliveira U."/>
            <person name="Santos F.R."/>
            <person name="Vidigal T.H.D.A."/>
            <person name="Brescovit A.D."/>
            <person name="Santos A.J."/>
        </authorList>
    </citation>
    <scope>NUCLEOTIDE SEQUENCE</scope>
    <source>
        <tissue evidence="1">Shoot tissue taken approximately 20 cm above the soil surface</tissue>
    </source>
</reference>
<reference evidence="1" key="2">
    <citation type="journal article" date="2015" name="Data Brief">
        <title>Shoot transcriptome of the giant reed, Arundo donax.</title>
        <authorList>
            <person name="Barrero R.A."/>
            <person name="Guerrero F.D."/>
            <person name="Moolhuijzen P."/>
            <person name="Goolsby J.A."/>
            <person name="Tidwell J."/>
            <person name="Bellgard S.E."/>
            <person name="Bellgard M.I."/>
        </authorList>
    </citation>
    <scope>NUCLEOTIDE SEQUENCE</scope>
    <source>
        <tissue evidence="1">Shoot tissue taken approximately 20 cm above the soil surface</tissue>
    </source>
</reference>